<evidence type="ECO:0000313" key="1">
    <source>
        <dbReference type="EMBL" id="SDC87867.1"/>
    </source>
</evidence>
<name>A0A1G6Q8B7_9BACT</name>
<dbReference type="AlphaFoldDB" id="A0A1G6Q8B7"/>
<proteinExistence type="predicted"/>
<keyword evidence="2" id="KW-1185">Reference proteome</keyword>
<sequence>MPKDLNLSISSFIKDAEFIELLILKSTPF</sequence>
<evidence type="ECO:0000313" key="2">
    <source>
        <dbReference type="Proteomes" id="UP000199060"/>
    </source>
</evidence>
<dbReference type="EMBL" id="FNAC01000008">
    <property type="protein sequence ID" value="SDC87867.1"/>
    <property type="molecule type" value="Genomic_DNA"/>
</dbReference>
<accession>A0A1G6Q8B7</accession>
<reference evidence="2" key="1">
    <citation type="submission" date="2016-10" db="EMBL/GenBank/DDBJ databases">
        <authorList>
            <person name="Varghese N."/>
            <person name="Submissions S."/>
        </authorList>
    </citation>
    <scope>NUCLEOTIDE SEQUENCE [LARGE SCALE GENOMIC DNA]</scope>
    <source>
        <strain evidence="2">DSM 23095</strain>
    </source>
</reference>
<gene>
    <name evidence="1" type="ORF">SAMN04488104_100867</name>
</gene>
<organism evidence="1 2">
    <name type="scientific">Algoriphagus faecimaris</name>
    <dbReference type="NCBI Taxonomy" id="686796"/>
    <lineage>
        <taxon>Bacteria</taxon>
        <taxon>Pseudomonadati</taxon>
        <taxon>Bacteroidota</taxon>
        <taxon>Cytophagia</taxon>
        <taxon>Cytophagales</taxon>
        <taxon>Cyclobacteriaceae</taxon>
        <taxon>Algoriphagus</taxon>
    </lineage>
</organism>
<dbReference type="Proteomes" id="UP000199060">
    <property type="component" value="Unassembled WGS sequence"/>
</dbReference>
<protein>
    <submittedName>
        <fullName evidence="1">Uncharacterized protein</fullName>
    </submittedName>
</protein>